<gene>
    <name evidence="2" type="ORF">ALEPTO_LOCUS5270</name>
</gene>
<proteinExistence type="predicted"/>
<evidence type="ECO:0000313" key="3">
    <source>
        <dbReference type="Proteomes" id="UP000789508"/>
    </source>
</evidence>
<dbReference type="AlphaFoldDB" id="A0A9N9FI56"/>
<dbReference type="InterPro" id="IPR011705">
    <property type="entry name" value="BACK"/>
</dbReference>
<dbReference type="Gene3D" id="1.25.40.420">
    <property type="match status" value="1"/>
</dbReference>
<dbReference type="Pfam" id="PF07707">
    <property type="entry name" value="BACK"/>
    <property type="match status" value="1"/>
</dbReference>
<evidence type="ECO:0000259" key="1">
    <source>
        <dbReference type="Pfam" id="PF07707"/>
    </source>
</evidence>
<feature type="domain" description="BACK" evidence="1">
    <location>
        <begin position="5"/>
        <end position="69"/>
    </location>
</feature>
<name>A0A9N9FI56_9GLOM</name>
<protein>
    <submittedName>
        <fullName evidence="2">9613_t:CDS:1</fullName>
    </submittedName>
</protein>
<sequence length="223" mass="26283">MHTVSLHESFKRLNEYCLKTISEQPHIIFEASDFLSLEESVLVSMLKCDDLAMDEIEIWNSIIKWGKGNTLNLPKRPVMEWKSEDFAALKKTLHHWRGSPIKRDVNRSVYLLNSNNYSYLNAPDAFIFSFDKNDVKSAKISRNNSRNQIAYNPYQAQTGPYFYNDLFISSNCDQNQSSWYQYSYYNTQDLWDENSLGLRHAFKVEEYEVIFVMSYTNTNDEKK</sequence>
<dbReference type="EMBL" id="CAJVPS010001437">
    <property type="protein sequence ID" value="CAG8538055.1"/>
    <property type="molecule type" value="Genomic_DNA"/>
</dbReference>
<evidence type="ECO:0000313" key="2">
    <source>
        <dbReference type="EMBL" id="CAG8538055.1"/>
    </source>
</evidence>
<keyword evidence="3" id="KW-1185">Reference proteome</keyword>
<comment type="caution">
    <text evidence="2">The sequence shown here is derived from an EMBL/GenBank/DDBJ whole genome shotgun (WGS) entry which is preliminary data.</text>
</comment>
<dbReference type="OrthoDB" id="6359816at2759"/>
<organism evidence="2 3">
    <name type="scientific">Ambispora leptoticha</name>
    <dbReference type="NCBI Taxonomy" id="144679"/>
    <lineage>
        <taxon>Eukaryota</taxon>
        <taxon>Fungi</taxon>
        <taxon>Fungi incertae sedis</taxon>
        <taxon>Mucoromycota</taxon>
        <taxon>Glomeromycotina</taxon>
        <taxon>Glomeromycetes</taxon>
        <taxon>Archaeosporales</taxon>
        <taxon>Ambisporaceae</taxon>
        <taxon>Ambispora</taxon>
    </lineage>
</organism>
<dbReference type="Proteomes" id="UP000789508">
    <property type="component" value="Unassembled WGS sequence"/>
</dbReference>
<accession>A0A9N9FI56</accession>
<reference evidence="2" key="1">
    <citation type="submission" date="2021-06" db="EMBL/GenBank/DDBJ databases">
        <authorList>
            <person name="Kallberg Y."/>
            <person name="Tangrot J."/>
            <person name="Rosling A."/>
        </authorList>
    </citation>
    <scope>NUCLEOTIDE SEQUENCE</scope>
    <source>
        <strain evidence="2">FL130A</strain>
    </source>
</reference>